<evidence type="ECO:0000313" key="2">
    <source>
        <dbReference type="EMBL" id="SLN34265.1"/>
    </source>
</evidence>
<dbReference type="OrthoDB" id="8724542at2"/>
<feature type="chain" id="PRO_5012010379" evidence="1">
    <location>
        <begin position="19"/>
        <end position="91"/>
    </location>
</feature>
<dbReference type="Pfam" id="PF11720">
    <property type="entry name" value="Inhibitor_I78"/>
    <property type="match status" value="1"/>
</dbReference>
<dbReference type="AlphaFoldDB" id="A0A1X6YXI1"/>
<dbReference type="Proteomes" id="UP000193207">
    <property type="component" value="Unassembled WGS sequence"/>
</dbReference>
<dbReference type="EMBL" id="FWFU01000002">
    <property type="protein sequence ID" value="SLN34265.1"/>
    <property type="molecule type" value="Genomic_DNA"/>
</dbReference>
<sequence>MRYGSAALCGLVMAGCMASETPTPPPSDADQCGAEARQHLIGQDRAAFDESSVDGPVRVLPPGSAMTMDYRRERLNVELGEDGSITRIWCG</sequence>
<keyword evidence="3" id="KW-1185">Reference proteome</keyword>
<accession>A0A1X6YXI1</accession>
<dbReference type="InterPro" id="IPR021719">
    <property type="entry name" value="Prot_inh_I78"/>
</dbReference>
<evidence type="ECO:0000256" key="1">
    <source>
        <dbReference type="SAM" id="SignalP"/>
    </source>
</evidence>
<organism evidence="2 3">
    <name type="scientific">Roseovarius halotolerans</name>
    <dbReference type="NCBI Taxonomy" id="505353"/>
    <lineage>
        <taxon>Bacteria</taxon>
        <taxon>Pseudomonadati</taxon>
        <taxon>Pseudomonadota</taxon>
        <taxon>Alphaproteobacteria</taxon>
        <taxon>Rhodobacterales</taxon>
        <taxon>Roseobacteraceae</taxon>
        <taxon>Roseovarius</taxon>
    </lineage>
</organism>
<dbReference type="RefSeq" id="WP_085817307.1">
    <property type="nucleotide sequence ID" value="NZ_FWFU01000002.1"/>
</dbReference>
<protein>
    <submittedName>
        <fullName evidence="2">Peptidase inhibitor I78 family protein</fullName>
    </submittedName>
</protein>
<feature type="signal peptide" evidence="1">
    <location>
        <begin position="1"/>
        <end position="18"/>
    </location>
</feature>
<evidence type="ECO:0000313" key="3">
    <source>
        <dbReference type="Proteomes" id="UP000193207"/>
    </source>
</evidence>
<gene>
    <name evidence="2" type="ORF">ROH8110_01684</name>
</gene>
<dbReference type="PROSITE" id="PS51257">
    <property type="entry name" value="PROKAR_LIPOPROTEIN"/>
    <property type="match status" value="1"/>
</dbReference>
<proteinExistence type="predicted"/>
<keyword evidence="1" id="KW-0732">Signal</keyword>
<dbReference type="Gene3D" id="3.30.10.10">
    <property type="entry name" value="Trypsin Inhibitor V, subunit A"/>
    <property type="match status" value="1"/>
</dbReference>
<name>A0A1X6YXI1_9RHOB</name>
<reference evidence="2 3" key="1">
    <citation type="submission" date="2017-03" db="EMBL/GenBank/DDBJ databases">
        <authorList>
            <person name="Afonso C.L."/>
            <person name="Miller P.J."/>
            <person name="Scott M.A."/>
            <person name="Spackman E."/>
            <person name="Goraichik I."/>
            <person name="Dimitrov K.M."/>
            <person name="Suarez D.L."/>
            <person name="Swayne D.E."/>
        </authorList>
    </citation>
    <scope>NUCLEOTIDE SEQUENCE [LARGE SCALE GENOMIC DNA]</scope>
    <source>
        <strain evidence="2 3">CECT 8110</strain>
    </source>
</reference>